<feature type="domain" description="CzcB-like C-terminal circularly permuted SH3-like" evidence="7">
    <location>
        <begin position="332"/>
        <end position="392"/>
    </location>
</feature>
<dbReference type="Pfam" id="PF11604">
    <property type="entry name" value="CusF_Ec"/>
    <property type="match status" value="1"/>
</dbReference>
<reference evidence="8" key="1">
    <citation type="submission" date="2022-09" db="EMBL/GenBank/DDBJ databases">
        <title>Tahibacter sp. nov., isolated from a fresh water.</title>
        <authorList>
            <person name="Baek J.H."/>
            <person name="Lee J.K."/>
            <person name="Kim J.M."/>
            <person name="Jeon C.O."/>
        </authorList>
    </citation>
    <scope>NUCLEOTIDE SEQUENCE</scope>
    <source>
        <strain evidence="8">W38</strain>
    </source>
</reference>
<evidence type="ECO:0000256" key="1">
    <source>
        <dbReference type="ARBA" id="ARBA00009477"/>
    </source>
</evidence>
<dbReference type="Proteomes" id="UP001064632">
    <property type="component" value="Chromosome"/>
</dbReference>
<dbReference type="SUPFAM" id="SSF111369">
    <property type="entry name" value="HlyD-like secretion proteins"/>
    <property type="match status" value="1"/>
</dbReference>
<feature type="domain" description="CusB-like barrel-sandwich hybrid" evidence="5">
    <location>
        <begin position="125"/>
        <end position="244"/>
    </location>
</feature>
<evidence type="ECO:0000256" key="2">
    <source>
        <dbReference type="ARBA" id="ARBA00022448"/>
    </source>
</evidence>
<feature type="domain" description="CusB-like beta-barrel" evidence="6">
    <location>
        <begin position="248"/>
        <end position="324"/>
    </location>
</feature>
<dbReference type="Gene3D" id="2.40.50.320">
    <property type="entry name" value="Copper binding periplasmic protein CusF"/>
    <property type="match status" value="1"/>
</dbReference>
<sequence>MNRLSLLLALIVGVLVGVGSTWWLIDRGHRDMPATAAAPTEKKVLYWYDPMVPAQHFDQPGKSPFMDMQLVPKYAGDAPEDAGTVRIEPRLVQNLGVRTALATRGAPTASVRATGTVTFDERGAVVVQARVAGIVEHLAVRAPLTTVTADQPLLTLIAPEWTAAQAEYLSLRAARSEGLDTVRAAARQRLLLLGMSEGQIRAVERLGRAEDRITIVAPRAGVVSELLVRDGASVAAGTPLLRINGLDTVWVNAAIPEAQIGRVAPGNAVTLDLPAFPGDSLAGTVETLLPDLDVTTRTQTARIVVPNPARRLVPGMFARVAITGRAGDAEVVRIPTEAVIATGARQVVIVDAGDGRFRAQEVRVGDESDGHTSVLEGLDDGDRVVLSGQFLIDSEASLAGTLARLDVPDTGASPATTAPPRYSAEGTVKRIDGNAWFVATDAIPALEMGAMTMTFVRPDTVPVDGLGVGQRVRFTFVRNANGDFEIATIAALPAGGTP</sequence>
<protein>
    <submittedName>
        <fullName evidence="8">Efflux RND transporter periplasmic adaptor subunit</fullName>
    </submittedName>
</protein>
<evidence type="ECO:0000313" key="9">
    <source>
        <dbReference type="Proteomes" id="UP001064632"/>
    </source>
</evidence>
<dbReference type="InterPro" id="IPR058649">
    <property type="entry name" value="CzcB_C"/>
</dbReference>
<dbReference type="InterPro" id="IPR042230">
    <property type="entry name" value="CusF_sf"/>
</dbReference>
<evidence type="ECO:0000259" key="6">
    <source>
        <dbReference type="Pfam" id="PF25954"/>
    </source>
</evidence>
<dbReference type="Gene3D" id="2.40.420.20">
    <property type="match status" value="1"/>
</dbReference>
<keyword evidence="2" id="KW-0813">Transport</keyword>
<name>A0ABY6B8K3_9GAMM</name>
<feature type="domain" description="Heavy metal binding" evidence="3">
    <location>
        <begin position="46"/>
        <end position="73"/>
    </location>
</feature>
<dbReference type="InterPro" id="IPR051909">
    <property type="entry name" value="MFP_Cation_Efflux"/>
</dbReference>
<evidence type="ECO:0000259" key="7">
    <source>
        <dbReference type="Pfam" id="PF25975"/>
    </source>
</evidence>
<dbReference type="PANTHER" id="PTHR30097:SF15">
    <property type="entry name" value="CATION EFFLUX SYSTEM PROTEIN CUSB"/>
    <property type="match status" value="1"/>
</dbReference>
<organism evidence="8 9">
    <name type="scientific">Tahibacter amnicola</name>
    <dbReference type="NCBI Taxonomy" id="2976241"/>
    <lineage>
        <taxon>Bacteria</taxon>
        <taxon>Pseudomonadati</taxon>
        <taxon>Pseudomonadota</taxon>
        <taxon>Gammaproteobacteria</taxon>
        <taxon>Lysobacterales</taxon>
        <taxon>Rhodanobacteraceae</taxon>
        <taxon>Tahibacter</taxon>
    </lineage>
</organism>
<gene>
    <name evidence="8" type="ORF">N4264_15265</name>
</gene>
<dbReference type="InterPro" id="IPR058790">
    <property type="entry name" value="BSH_CusB"/>
</dbReference>
<dbReference type="Pfam" id="PF25954">
    <property type="entry name" value="Beta-barrel_RND_2"/>
    <property type="match status" value="1"/>
</dbReference>
<comment type="similarity">
    <text evidence="1">Belongs to the membrane fusion protein (MFP) (TC 8.A.1) family.</text>
</comment>
<dbReference type="InterPro" id="IPR058791">
    <property type="entry name" value="3HB_CusB"/>
</dbReference>
<evidence type="ECO:0000259" key="4">
    <source>
        <dbReference type="Pfam" id="PF25869"/>
    </source>
</evidence>
<feature type="domain" description="CusB-like three alpha-helical bundle" evidence="4">
    <location>
        <begin position="160"/>
        <end position="210"/>
    </location>
</feature>
<dbReference type="Gene3D" id="2.40.30.170">
    <property type="match status" value="1"/>
</dbReference>
<dbReference type="InterPro" id="IPR006143">
    <property type="entry name" value="RND_pump_MFP"/>
</dbReference>
<dbReference type="InterPro" id="IPR021647">
    <property type="entry name" value="CusF_Ec"/>
</dbReference>
<dbReference type="Pfam" id="PF25869">
    <property type="entry name" value="3HB_CusB"/>
    <property type="match status" value="1"/>
</dbReference>
<dbReference type="NCBIfam" id="TIGR01730">
    <property type="entry name" value="RND_mfp"/>
    <property type="match status" value="1"/>
</dbReference>
<dbReference type="Pfam" id="PF25919">
    <property type="entry name" value="BSH_CusB"/>
    <property type="match status" value="1"/>
</dbReference>
<dbReference type="InterPro" id="IPR058792">
    <property type="entry name" value="Beta-barrel_RND_2"/>
</dbReference>
<evidence type="ECO:0000259" key="3">
    <source>
        <dbReference type="Pfam" id="PF19335"/>
    </source>
</evidence>
<dbReference type="Pfam" id="PF19335">
    <property type="entry name" value="HMBD"/>
    <property type="match status" value="1"/>
</dbReference>
<dbReference type="InterPro" id="IPR045800">
    <property type="entry name" value="HMBD"/>
</dbReference>
<accession>A0ABY6B8K3</accession>
<proteinExistence type="inferred from homology"/>
<dbReference type="EMBL" id="CP104694">
    <property type="protein sequence ID" value="UXI66107.1"/>
    <property type="molecule type" value="Genomic_DNA"/>
</dbReference>
<dbReference type="Gene3D" id="6.10.140.730">
    <property type="match status" value="1"/>
</dbReference>
<dbReference type="PANTHER" id="PTHR30097">
    <property type="entry name" value="CATION EFFLUX SYSTEM PROTEIN CUSB"/>
    <property type="match status" value="1"/>
</dbReference>
<dbReference type="RefSeq" id="WP_261693093.1">
    <property type="nucleotide sequence ID" value="NZ_CP104694.1"/>
</dbReference>
<dbReference type="Pfam" id="PF25975">
    <property type="entry name" value="CzcB_C"/>
    <property type="match status" value="1"/>
</dbReference>
<evidence type="ECO:0000259" key="5">
    <source>
        <dbReference type="Pfam" id="PF25919"/>
    </source>
</evidence>
<evidence type="ECO:0000313" key="8">
    <source>
        <dbReference type="EMBL" id="UXI66107.1"/>
    </source>
</evidence>
<keyword evidence="9" id="KW-1185">Reference proteome</keyword>